<dbReference type="InterPro" id="IPR001909">
    <property type="entry name" value="KRAB"/>
</dbReference>
<organism evidence="8 10">
    <name type="scientific">Mus musculus</name>
    <name type="common">Mouse</name>
    <dbReference type="NCBI Taxonomy" id="10090"/>
    <lineage>
        <taxon>Eukaryota</taxon>
        <taxon>Metazoa</taxon>
        <taxon>Chordata</taxon>
        <taxon>Craniata</taxon>
        <taxon>Vertebrata</taxon>
        <taxon>Euteleostomi</taxon>
        <taxon>Mammalia</taxon>
        <taxon>Eutheria</taxon>
        <taxon>Euarchontoglires</taxon>
        <taxon>Glires</taxon>
        <taxon>Rodentia</taxon>
        <taxon>Myomorpha</taxon>
        <taxon>Muroidea</taxon>
        <taxon>Muridae</taxon>
        <taxon>Murinae</taxon>
        <taxon>Mus</taxon>
        <taxon>Mus</taxon>
    </lineage>
</organism>
<dbReference type="AGR" id="MGI:2443901"/>
<evidence type="ECO:0000313" key="10">
    <source>
        <dbReference type="Proteomes" id="UP000000589"/>
    </source>
</evidence>
<name>A0A1Y7VJW0_MOUSE</name>
<dbReference type="MGI" id="MGI:2443901">
    <property type="gene designation" value="Zfp1008"/>
</dbReference>
<feature type="region of interest" description="Disordered" evidence="6">
    <location>
        <begin position="60"/>
        <end position="80"/>
    </location>
</feature>
<dbReference type="GO" id="GO:0005634">
    <property type="term" value="C:nucleus"/>
    <property type="evidence" value="ECO:0007669"/>
    <property type="project" value="UniProtKB-SubCell"/>
</dbReference>
<reference evidence="8" key="4">
    <citation type="submission" date="2025-09" db="UniProtKB">
        <authorList>
            <consortium name="Ensembl"/>
        </authorList>
    </citation>
    <scope>IDENTIFICATION</scope>
    <source>
        <strain evidence="8">C57BL/6J</strain>
    </source>
</reference>
<dbReference type="GeneTree" id="ENSGT00940000153805"/>
<dbReference type="InParanoid" id="A0A1Y7VJW0"/>
<evidence type="ECO:0000256" key="3">
    <source>
        <dbReference type="ARBA" id="ARBA00022737"/>
    </source>
</evidence>
<dbReference type="Bgee" id="ENSMUSG00000072066">
    <property type="expression patterns" value="Expressed in undifferentiated genital tubercle and 105 other cell types or tissues"/>
</dbReference>
<reference evidence="8 10" key="1">
    <citation type="journal article" date="2009" name="PLoS Biol.">
        <title>Lineage-specific biology revealed by a finished genome assembly of the mouse.</title>
        <authorList>
            <consortium name="Mouse Genome Sequencing Consortium"/>
            <person name="Church D.M."/>
            <person name="Goodstadt L."/>
            <person name="Hillier L.W."/>
            <person name="Zody M.C."/>
            <person name="Goldstein S."/>
            <person name="She X."/>
            <person name="Bult C.J."/>
            <person name="Agarwala R."/>
            <person name="Cherry J.L."/>
            <person name="DiCuccio M."/>
            <person name="Hlavina W."/>
            <person name="Kapustin Y."/>
            <person name="Meric P."/>
            <person name="Maglott D."/>
            <person name="Birtle Z."/>
            <person name="Marques A.C."/>
            <person name="Graves T."/>
            <person name="Zhou S."/>
            <person name="Teague B."/>
            <person name="Potamousis K."/>
            <person name="Churas C."/>
            <person name="Place M."/>
            <person name="Herschleb J."/>
            <person name="Runnheim R."/>
            <person name="Forrest D."/>
            <person name="Amos-Landgraf J."/>
            <person name="Schwartz D.C."/>
            <person name="Cheng Z."/>
            <person name="Lindblad-Toh K."/>
            <person name="Eichler E.E."/>
            <person name="Ponting C.P."/>
        </authorList>
    </citation>
    <scope>NUCLEOTIDE SEQUENCE [LARGE SCALE GENOMIC DNA]</scope>
    <source>
        <strain evidence="8 10">C57BL/6J</strain>
    </source>
</reference>
<dbReference type="RNAct" id="A0A1Y7VJW0">
    <property type="molecule type" value="protein"/>
</dbReference>
<dbReference type="PANTHER" id="PTHR23234">
    <property type="entry name" value="ZNF44 PROTEIN"/>
    <property type="match status" value="1"/>
</dbReference>
<evidence type="ECO:0000256" key="6">
    <source>
        <dbReference type="SAM" id="MobiDB-lite"/>
    </source>
</evidence>
<gene>
    <name evidence="8 9" type="primary">Zfp1008</name>
    <name evidence="9" type="synonym">6720489N17Rik</name>
</gene>
<comment type="subcellular location">
    <subcellularLocation>
        <location evidence="1">Nucleus</location>
    </subcellularLocation>
</comment>
<dbReference type="Gene3D" id="6.10.140.140">
    <property type="match status" value="1"/>
</dbReference>
<accession>A0A1Y7VJW0</accession>
<dbReference type="GO" id="GO:0006355">
    <property type="term" value="P:regulation of DNA-templated transcription"/>
    <property type="evidence" value="ECO:0007669"/>
    <property type="project" value="InterPro"/>
</dbReference>
<dbReference type="Proteomes" id="UP000000589">
    <property type="component" value="Chromosome 13"/>
</dbReference>
<keyword evidence="10" id="KW-1185">Reference proteome</keyword>
<dbReference type="OrthoDB" id="9585558at2759"/>
<evidence type="ECO:0000256" key="2">
    <source>
        <dbReference type="ARBA" id="ARBA00022723"/>
    </source>
</evidence>
<dbReference type="AlphaFoldDB" id="A0A1Y7VJW0"/>
<keyword evidence="5" id="KW-0862">Zinc</keyword>
<dbReference type="SMART" id="SM00349">
    <property type="entry name" value="KRAB"/>
    <property type="match status" value="1"/>
</dbReference>
<evidence type="ECO:0000256" key="4">
    <source>
        <dbReference type="ARBA" id="ARBA00022771"/>
    </source>
</evidence>
<dbReference type="ExpressionAtlas" id="A0A1Y7VJW0">
    <property type="expression patterns" value="baseline and differential"/>
</dbReference>
<dbReference type="SMR" id="A0A1Y7VJW0"/>
<evidence type="ECO:0000256" key="5">
    <source>
        <dbReference type="ARBA" id="ARBA00022833"/>
    </source>
</evidence>
<keyword evidence="4" id="KW-0863">Zinc-finger</keyword>
<dbReference type="VEuPathDB" id="HostDB:ENSMUSG00000072066"/>
<dbReference type="PANTHER" id="PTHR23234:SF10">
    <property type="entry name" value="RIKEN CDNA 6720489N17 GENE-RELATED"/>
    <property type="match status" value="1"/>
</dbReference>
<feature type="domain" description="KRAB" evidence="7">
    <location>
        <begin position="4"/>
        <end position="75"/>
    </location>
</feature>
<dbReference type="InterPro" id="IPR050758">
    <property type="entry name" value="Znf_C2H2-type"/>
</dbReference>
<dbReference type="Ensembl" id="ENSMUST00000223338.2">
    <property type="protein sequence ID" value="ENSMUSP00000152670.2"/>
    <property type="gene ID" value="ENSMUSG00000072066.8"/>
</dbReference>
<evidence type="ECO:0000256" key="1">
    <source>
        <dbReference type="ARBA" id="ARBA00004123"/>
    </source>
</evidence>
<feature type="compositionally biased region" description="Basic and acidic residues" evidence="6">
    <location>
        <begin position="66"/>
        <end position="80"/>
    </location>
</feature>
<dbReference type="SUPFAM" id="SSF109640">
    <property type="entry name" value="KRAB domain (Kruppel-associated box)"/>
    <property type="match status" value="1"/>
</dbReference>
<dbReference type="InterPro" id="IPR036051">
    <property type="entry name" value="KRAB_dom_sf"/>
</dbReference>
<dbReference type="GO" id="GO:0008270">
    <property type="term" value="F:zinc ion binding"/>
    <property type="evidence" value="ECO:0007669"/>
    <property type="project" value="UniProtKB-KW"/>
</dbReference>
<evidence type="ECO:0000313" key="9">
    <source>
        <dbReference type="MGI" id="MGI:2443901"/>
    </source>
</evidence>
<dbReference type="Pfam" id="PF01352">
    <property type="entry name" value="KRAB"/>
    <property type="match status" value="1"/>
</dbReference>
<proteinExistence type="predicted"/>
<reference evidence="8 10" key="2">
    <citation type="journal article" date="2011" name="PLoS Biol.">
        <title>Modernizing reference genome assemblies.</title>
        <authorList>
            <person name="Church D.M."/>
            <person name="Schneider V.A."/>
            <person name="Graves T."/>
            <person name="Auger K."/>
            <person name="Cunningham F."/>
            <person name="Bouk N."/>
            <person name="Chen H.C."/>
            <person name="Agarwala R."/>
            <person name="McLaren W.M."/>
            <person name="Ritchie G.R."/>
            <person name="Albracht D."/>
            <person name="Kremitzki M."/>
            <person name="Rock S."/>
            <person name="Kotkiewicz H."/>
            <person name="Kremitzki C."/>
            <person name="Wollam A."/>
            <person name="Trani L."/>
            <person name="Fulton L."/>
            <person name="Fulton R."/>
            <person name="Matthews L."/>
            <person name="Whitehead S."/>
            <person name="Chow W."/>
            <person name="Torrance J."/>
            <person name="Dunn M."/>
            <person name="Harden G."/>
            <person name="Threadgold G."/>
            <person name="Wood J."/>
            <person name="Collins J."/>
            <person name="Heath P."/>
            <person name="Griffiths G."/>
            <person name="Pelan S."/>
            <person name="Grafham D."/>
            <person name="Eichler E.E."/>
            <person name="Weinstock G."/>
            <person name="Mardis E.R."/>
            <person name="Wilson R.K."/>
            <person name="Howe K."/>
            <person name="Flicek P."/>
            <person name="Hubbard T."/>
        </authorList>
    </citation>
    <scope>NUCLEOTIDE SEQUENCE [LARGE SCALE GENOMIC DNA]</scope>
    <source>
        <strain evidence="8 10">C57BL/6J</strain>
    </source>
</reference>
<evidence type="ECO:0000259" key="7">
    <source>
        <dbReference type="PROSITE" id="PS50805"/>
    </source>
</evidence>
<dbReference type="CDD" id="cd07765">
    <property type="entry name" value="KRAB_A-box"/>
    <property type="match status" value="1"/>
</dbReference>
<sequence>MNAVTYEDVHVNFTQEEWALLDPSQKKLYKDVMLEIYRNLSALGFNWEAQNIEEYCQSSRRHRRCERSQSAEKPSEYTQRDKAFALHDHSHAQRHERVHTEKIPSEVIHCVEDFLPYTSLQVDQRTL</sequence>
<keyword evidence="2" id="KW-0479">Metal-binding</keyword>
<protein>
    <submittedName>
        <fullName evidence="8">Zinc finger protein 1008</fullName>
    </submittedName>
</protein>
<evidence type="ECO:0000313" key="8">
    <source>
        <dbReference type="Ensembl" id="ENSMUSP00000152670.2"/>
    </source>
</evidence>
<reference evidence="8" key="3">
    <citation type="submission" date="2025-08" db="UniProtKB">
        <authorList>
            <consortium name="Ensembl"/>
        </authorList>
    </citation>
    <scope>IDENTIFICATION</scope>
    <source>
        <strain evidence="8">C57BL/6J</strain>
    </source>
</reference>
<keyword evidence="3" id="KW-0677">Repeat</keyword>
<dbReference type="PROSITE" id="PS50805">
    <property type="entry name" value="KRAB"/>
    <property type="match status" value="1"/>
</dbReference>